<sequence length="121" mass="14168">MAAELADSETTGRRATVTNIERRLGVTHATFYRNFPDLIQWFQGQLAIRRDEAVTEKDTTKREDDLARLRRENTDLRKQVKIYAEAIRQLTLDKAALEDKLQSLEGVTDLDERRRQHADRR</sequence>
<dbReference type="EMBL" id="CP133762">
    <property type="protein sequence ID" value="WMX44834.1"/>
    <property type="molecule type" value="Genomic_DNA"/>
</dbReference>
<feature type="coiled-coil region" evidence="1">
    <location>
        <begin position="66"/>
        <end position="107"/>
    </location>
</feature>
<evidence type="ECO:0008006" key="4">
    <source>
        <dbReference type="Google" id="ProtNLM"/>
    </source>
</evidence>
<accession>A0ABY9RUE6</accession>
<evidence type="ECO:0000313" key="2">
    <source>
        <dbReference type="EMBL" id="WMX44834.1"/>
    </source>
</evidence>
<organism evidence="2 3">
    <name type="scientific">Streptomyces roseicoloratus</name>
    <dbReference type="NCBI Taxonomy" id="2508722"/>
    <lineage>
        <taxon>Bacteria</taxon>
        <taxon>Bacillati</taxon>
        <taxon>Actinomycetota</taxon>
        <taxon>Actinomycetes</taxon>
        <taxon>Kitasatosporales</taxon>
        <taxon>Streptomycetaceae</taxon>
        <taxon>Streptomyces</taxon>
    </lineage>
</organism>
<dbReference type="RefSeq" id="WP_309548225.1">
    <property type="nucleotide sequence ID" value="NZ_CP133762.1"/>
</dbReference>
<gene>
    <name evidence="2" type="ORF">RGF97_08170</name>
</gene>
<keyword evidence="1" id="KW-0175">Coiled coil</keyword>
<evidence type="ECO:0000256" key="1">
    <source>
        <dbReference type="SAM" id="Coils"/>
    </source>
</evidence>
<protein>
    <recommendedName>
        <fullName evidence="4">TetR family transcriptional regulator</fullName>
    </recommendedName>
</protein>
<dbReference type="Proteomes" id="UP001250858">
    <property type="component" value="Chromosome"/>
</dbReference>
<keyword evidence="3" id="KW-1185">Reference proteome</keyword>
<reference evidence="2 3" key="1">
    <citation type="submission" date="2023-09" db="EMBL/GenBank/DDBJ databases">
        <title>Complete genome of Streptomyces roseicoloratus T14.</title>
        <authorList>
            <person name="Bashizi T."/>
            <person name="Kim M.-J."/>
            <person name="Lee G."/>
            <person name="Tagele S.B."/>
            <person name="Shin J.-H."/>
        </authorList>
    </citation>
    <scope>NUCLEOTIDE SEQUENCE [LARGE SCALE GENOMIC DNA]</scope>
    <source>
        <strain evidence="2 3">T14</strain>
    </source>
</reference>
<name>A0ABY9RUE6_9ACTN</name>
<proteinExistence type="predicted"/>
<evidence type="ECO:0000313" key="3">
    <source>
        <dbReference type="Proteomes" id="UP001250858"/>
    </source>
</evidence>